<dbReference type="RefSeq" id="WP_117001822.1">
    <property type="nucleotide sequence ID" value="NZ_BMJS01000006.1"/>
</dbReference>
<dbReference type="OrthoDB" id="5624489at2"/>
<keyword evidence="1" id="KW-0812">Transmembrane</keyword>
<evidence type="ECO:0000256" key="1">
    <source>
        <dbReference type="SAM" id="Phobius"/>
    </source>
</evidence>
<feature type="transmembrane region" description="Helical" evidence="1">
    <location>
        <begin position="94"/>
        <end position="114"/>
    </location>
</feature>
<reference evidence="2" key="2">
    <citation type="submission" date="2020-09" db="EMBL/GenBank/DDBJ databases">
        <authorList>
            <person name="Sun Q."/>
            <person name="Zhou Y."/>
        </authorList>
    </citation>
    <scope>NUCLEOTIDE SEQUENCE</scope>
    <source>
        <strain evidence="2">CGMCC 1.15758</strain>
    </source>
</reference>
<feature type="transmembrane region" description="Helical" evidence="1">
    <location>
        <begin position="52"/>
        <end position="73"/>
    </location>
</feature>
<sequence length="136" mass="14673">MIDNKGIKIGLGIAVFAIAITGAYAAGTNGYSQNDFKEWAKHLIGFISQIEYFVQVVATLAGMWFVYSGLQLFRKHHTTQGAQGEHLKNGSGHLLIGVLLMCLVPGIQMIQGSIMSGAGEKNAQTMFTVNENALNQ</sequence>
<protein>
    <submittedName>
        <fullName evidence="2">Uncharacterized protein</fullName>
    </submittedName>
</protein>
<accession>A0A8J2Z3N0</accession>
<keyword evidence="3" id="KW-1185">Reference proteome</keyword>
<dbReference type="AlphaFoldDB" id="A0A8J2Z3N0"/>
<organism evidence="2 3">
    <name type="scientific">Cysteiniphilum litorale</name>
    <dbReference type="NCBI Taxonomy" id="2056700"/>
    <lineage>
        <taxon>Bacteria</taxon>
        <taxon>Pseudomonadati</taxon>
        <taxon>Pseudomonadota</taxon>
        <taxon>Gammaproteobacteria</taxon>
        <taxon>Thiotrichales</taxon>
        <taxon>Fastidiosibacteraceae</taxon>
        <taxon>Cysteiniphilum</taxon>
    </lineage>
</organism>
<dbReference type="EMBL" id="BMJS01000006">
    <property type="protein sequence ID" value="GGF93556.1"/>
    <property type="molecule type" value="Genomic_DNA"/>
</dbReference>
<comment type="caution">
    <text evidence="2">The sequence shown here is derived from an EMBL/GenBank/DDBJ whole genome shotgun (WGS) entry which is preliminary data.</text>
</comment>
<evidence type="ECO:0000313" key="3">
    <source>
        <dbReference type="Proteomes" id="UP000636949"/>
    </source>
</evidence>
<dbReference type="Proteomes" id="UP000636949">
    <property type="component" value="Unassembled WGS sequence"/>
</dbReference>
<proteinExistence type="predicted"/>
<name>A0A8J2Z3N0_9GAMM</name>
<evidence type="ECO:0000313" key="2">
    <source>
        <dbReference type="EMBL" id="GGF93556.1"/>
    </source>
</evidence>
<keyword evidence="1" id="KW-1133">Transmembrane helix</keyword>
<gene>
    <name evidence="2" type="ORF">GCM10010995_08390</name>
</gene>
<keyword evidence="1" id="KW-0472">Membrane</keyword>
<reference evidence="2" key="1">
    <citation type="journal article" date="2014" name="Int. J. Syst. Evol. Microbiol.">
        <title>Complete genome sequence of Corynebacterium casei LMG S-19264T (=DSM 44701T), isolated from a smear-ripened cheese.</title>
        <authorList>
            <consortium name="US DOE Joint Genome Institute (JGI-PGF)"/>
            <person name="Walter F."/>
            <person name="Albersmeier A."/>
            <person name="Kalinowski J."/>
            <person name="Ruckert C."/>
        </authorList>
    </citation>
    <scope>NUCLEOTIDE SEQUENCE</scope>
    <source>
        <strain evidence="2">CGMCC 1.15758</strain>
    </source>
</reference>